<dbReference type="InterPro" id="IPR051448">
    <property type="entry name" value="CdaR-like_regulators"/>
</dbReference>
<dbReference type="PANTHER" id="PTHR33744:SF15">
    <property type="entry name" value="CARBOHYDRATE DIACID REGULATOR"/>
    <property type="match status" value="1"/>
</dbReference>
<organism evidence="3 5">
    <name type="scientific">Corynebacterium curieae</name>
    <dbReference type="NCBI Taxonomy" id="2913500"/>
    <lineage>
        <taxon>Bacteria</taxon>
        <taxon>Bacillati</taxon>
        <taxon>Actinomycetota</taxon>
        <taxon>Actinomycetes</taxon>
        <taxon>Mycobacteriales</taxon>
        <taxon>Corynebacteriaceae</taxon>
        <taxon>Corynebacterium</taxon>
    </lineage>
</organism>
<dbReference type="RefSeq" id="WP_269945614.1">
    <property type="nucleotide sequence ID" value="NZ_JAKMUU010000001.1"/>
</dbReference>
<dbReference type="Proteomes" id="UP001185631">
    <property type="component" value="Unassembled WGS sequence"/>
</dbReference>
<dbReference type="Pfam" id="PF07905">
    <property type="entry name" value="PucR"/>
    <property type="match status" value="1"/>
</dbReference>
<name>A0A9X3M936_9CORY</name>
<gene>
    <name evidence="3" type="ORF">L8V01_02750</name>
    <name evidence="4" type="ORF">RAE13_01905</name>
</gene>
<evidence type="ECO:0000313" key="4">
    <source>
        <dbReference type="EMBL" id="MDV2423170.1"/>
    </source>
</evidence>
<reference evidence="3" key="1">
    <citation type="submission" date="2022-02" db="EMBL/GenBank/DDBJ databases">
        <title>Corynebacterium sp. from urogenital microbiome.</title>
        <authorList>
            <person name="Cappelli E.A."/>
            <person name="Ribeiro T.G."/>
            <person name="Peixe L."/>
        </authorList>
    </citation>
    <scope>NUCLEOTIDE SEQUENCE</scope>
    <source>
        <strain evidence="3">C8Ua_181</strain>
    </source>
</reference>
<dbReference type="EMBL" id="JAVBID010000001">
    <property type="protein sequence ID" value="MDV2423170.1"/>
    <property type="molecule type" value="Genomic_DNA"/>
</dbReference>
<sequence>MVSLNVVGTDADVRGAADLTRPDIDLSLSWLVAQKGLNLEKVHDSGRKFSAIHPCELVDPREFIGAGSVVLLTGIAFAHTPQELPLYVRKLAEAGVAGIGFGLGIAFDEVPSAMIDAAKEAEISLFIVPLETPFISLQAALHREAIRQRDLAHAELLERQQLLSEAAAQGLPELVSRTAQALQAHMCLVDLDGRIAAQAGIPGAEELDFRPIVEETSKRKFGIAAQYGSFNVIAQRLQPQGGRVYGLIAAAPHLFSSHDRTALKHAAGLAELIITRPRELRTMQQELNSLAIAIQIGLSKDQDSMQRIFHHVGDADGRVRPVLVKSKSPQGHHRFIRNLDQRLASYGRMLFALPIDATTSFLIFRGTRSVKNIRELFLGMRTTQRIAVGVPLLWSDLNETVVEELQRVVFGLQAGTLVGPEAKSLNWLGDVQVRSAIGYRVKETWGRLQEIDAGNRTDFACTLEAFLRNGGNISHTAEELETHRHTVRRRMEEIAEILELDLKDPLVAAELLILGNASAASRSH</sequence>
<dbReference type="InterPro" id="IPR012914">
    <property type="entry name" value="PucR_dom"/>
</dbReference>
<protein>
    <submittedName>
        <fullName evidence="3">PucR family transcriptional regulator</fullName>
    </submittedName>
</protein>
<proteinExistence type="predicted"/>
<dbReference type="Pfam" id="PF13556">
    <property type="entry name" value="HTH_30"/>
    <property type="match status" value="1"/>
</dbReference>
<dbReference type="InterPro" id="IPR042070">
    <property type="entry name" value="PucR_C-HTH_sf"/>
</dbReference>
<feature type="domain" description="Purine catabolism PurC-like" evidence="1">
    <location>
        <begin position="47"/>
        <end position="143"/>
    </location>
</feature>
<dbReference type="Proteomes" id="UP001146430">
    <property type="component" value="Unassembled WGS sequence"/>
</dbReference>
<evidence type="ECO:0000259" key="2">
    <source>
        <dbReference type="Pfam" id="PF13556"/>
    </source>
</evidence>
<evidence type="ECO:0000259" key="1">
    <source>
        <dbReference type="Pfam" id="PF07905"/>
    </source>
</evidence>
<evidence type="ECO:0000313" key="6">
    <source>
        <dbReference type="Proteomes" id="UP001185631"/>
    </source>
</evidence>
<dbReference type="EMBL" id="JAKMUU010000001">
    <property type="protein sequence ID" value="MCZ9306405.1"/>
    <property type="molecule type" value="Genomic_DNA"/>
</dbReference>
<evidence type="ECO:0000313" key="5">
    <source>
        <dbReference type="Proteomes" id="UP001146430"/>
    </source>
</evidence>
<dbReference type="InterPro" id="IPR025736">
    <property type="entry name" value="PucR_C-HTH_dom"/>
</dbReference>
<keyword evidence="6" id="KW-1185">Reference proteome</keyword>
<dbReference type="AlphaFoldDB" id="A0A9X3M936"/>
<dbReference type="Gene3D" id="1.10.10.2840">
    <property type="entry name" value="PucR C-terminal helix-turn-helix domain"/>
    <property type="match status" value="1"/>
</dbReference>
<dbReference type="PANTHER" id="PTHR33744">
    <property type="entry name" value="CARBOHYDRATE DIACID REGULATOR"/>
    <property type="match status" value="1"/>
</dbReference>
<reference evidence="4 6" key="2">
    <citation type="submission" date="2023-08" db="EMBL/GenBank/DDBJ databases">
        <title>Genomic characterization of the C. tuberculostearicum species complex, a ubiquitous member of the human skin microbiome.</title>
        <authorList>
            <person name="Ahmed N."/>
            <person name="Deming C."/>
            <person name="Conlan S."/>
            <person name="Segre J."/>
        </authorList>
    </citation>
    <scope>NUCLEOTIDE SEQUENCE [LARGE SCALE GENOMIC DNA]</scope>
    <source>
        <strain evidence="4 6">CTNIH19</strain>
    </source>
</reference>
<comment type="caution">
    <text evidence="3">The sequence shown here is derived from an EMBL/GenBank/DDBJ whole genome shotgun (WGS) entry which is preliminary data.</text>
</comment>
<feature type="domain" description="PucR C-terminal helix-turn-helix" evidence="2">
    <location>
        <begin position="462"/>
        <end position="512"/>
    </location>
</feature>
<evidence type="ECO:0000313" key="3">
    <source>
        <dbReference type="EMBL" id="MCZ9306405.1"/>
    </source>
</evidence>
<accession>A0A9X3M936</accession>